<accession>A0ABW5W6M1</accession>
<comment type="caution">
    <text evidence="1">The sequence shown here is derived from an EMBL/GenBank/DDBJ whole genome shotgun (WGS) entry which is preliminary data.</text>
</comment>
<gene>
    <name evidence="1" type="ORF">ACFS2C_09430</name>
</gene>
<evidence type="ECO:0008006" key="3">
    <source>
        <dbReference type="Google" id="ProtNLM"/>
    </source>
</evidence>
<dbReference type="Proteomes" id="UP001597478">
    <property type="component" value="Unassembled WGS sequence"/>
</dbReference>
<organism evidence="1 2">
    <name type="scientific">Prauserella oleivorans</name>
    <dbReference type="NCBI Taxonomy" id="1478153"/>
    <lineage>
        <taxon>Bacteria</taxon>
        <taxon>Bacillati</taxon>
        <taxon>Actinomycetota</taxon>
        <taxon>Actinomycetes</taxon>
        <taxon>Pseudonocardiales</taxon>
        <taxon>Pseudonocardiaceae</taxon>
        <taxon>Prauserella</taxon>
    </lineage>
</organism>
<keyword evidence="2" id="KW-1185">Reference proteome</keyword>
<name>A0ABW5W6M1_9PSEU</name>
<evidence type="ECO:0000313" key="1">
    <source>
        <dbReference type="EMBL" id="MFD2799614.1"/>
    </source>
</evidence>
<dbReference type="EMBL" id="JBHUOF010000010">
    <property type="protein sequence ID" value="MFD2799614.1"/>
    <property type="molecule type" value="Genomic_DNA"/>
</dbReference>
<proteinExistence type="predicted"/>
<dbReference type="RefSeq" id="WP_377392522.1">
    <property type="nucleotide sequence ID" value="NZ_JBHSAN010000029.1"/>
</dbReference>
<evidence type="ECO:0000313" key="2">
    <source>
        <dbReference type="Proteomes" id="UP001597478"/>
    </source>
</evidence>
<protein>
    <recommendedName>
        <fullName evidence="3">Bifunctional DNA primase/polymerase-like protein</fullName>
    </recommendedName>
</protein>
<sequence>MSAARITVAPLRLDAASSRLQAAAMEYVTHGWGVLPGSACDGLRYTQGHTAAPTYGLVPVWGSGRTTREARRAWGQWNVAPYAILARAGEDFDVLTAPTWLAVEAVGRSQFTASPCPVSIAPDGVRLFVRRGARLWPELADVRGVGLVEPGAVVPLPPTRMVGGSATWWLPPEAVGWHPGDPDAAQAALVAVLGEAPDGGWHRP</sequence>
<reference evidence="2" key="1">
    <citation type="journal article" date="2019" name="Int. J. Syst. Evol. Microbiol.">
        <title>The Global Catalogue of Microorganisms (GCM) 10K type strain sequencing project: providing services to taxonomists for standard genome sequencing and annotation.</title>
        <authorList>
            <consortium name="The Broad Institute Genomics Platform"/>
            <consortium name="The Broad Institute Genome Sequencing Center for Infectious Disease"/>
            <person name="Wu L."/>
            <person name="Ma J."/>
        </authorList>
    </citation>
    <scope>NUCLEOTIDE SEQUENCE [LARGE SCALE GENOMIC DNA]</scope>
    <source>
        <strain evidence="2">IBRC-M 10906</strain>
    </source>
</reference>